<evidence type="ECO:0000313" key="3">
    <source>
        <dbReference type="EMBL" id="TWF98320.1"/>
    </source>
</evidence>
<dbReference type="OrthoDB" id="3170447at2"/>
<dbReference type="Proteomes" id="UP000317940">
    <property type="component" value="Unassembled WGS sequence"/>
</dbReference>
<dbReference type="Gene3D" id="1.10.10.2840">
    <property type="entry name" value="PucR C-terminal helix-turn-helix domain"/>
    <property type="match status" value="1"/>
</dbReference>
<evidence type="ECO:0000259" key="2">
    <source>
        <dbReference type="Pfam" id="PF13556"/>
    </source>
</evidence>
<proteinExistence type="predicted"/>
<dbReference type="EMBL" id="VIWT01000001">
    <property type="protein sequence ID" value="TWF98320.1"/>
    <property type="molecule type" value="Genomic_DNA"/>
</dbReference>
<comment type="caution">
    <text evidence="3">The sequence shown here is derived from an EMBL/GenBank/DDBJ whole genome shotgun (WGS) entry which is preliminary data.</text>
</comment>
<dbReference type="GO" id="GO:0003677">
    <property type="term" value="F:DNA binding"/>
    <property type="evidence" value="ECO:0007669"/>
    <property type="project" value="UniProtKB-KW"/>
</dbReference>
<protein>
    <submittedName>
        <fullName evidence="3">DNA-binding PucR family transcriptional regulator</fullName>
    </submittedName>
</protein>
<evidence type="ECO:0000313" key="4">
    <source>
        <dbReference type="Proteomes" id="UP000317940"/>
    </source>
</evidence>
<dbReference type="AlphaFoldDB" id="A0A561UG37"/>
<dbReference type="InterPro" id="IPR042070">
    <property type="entry name" value="PucR_C-HTH_sf"/>
</dbReference>
<dbReference type="InterPro" id="IPR025736">
    <property type="entry name" value="PucR_C-HTH_dom"/>
</dbReference>
<dbReference type="PANTHER" id="PTHR33744">
    <property type="entry name" value="CARBOHYDRATE DIACID REGULATOR"/>
    <property type="match status" value="1"/>
</dbReference>
<feature type="domain" description="PucR C-terminal helix-turn-helix" evidence="2">
    <location>
        <begin position="445"/>
        <end position="502"/>
    </location>
</feature>
<dbReference type="InterPro" id="IPR012914">
    <property type="entry name" value="PucR_dom"/>
</dbReference>
<sequence>MIVADLLQVPDLRLSVAWGPPELLERQVTGVTSTDLQDPARYLQPGELVLSGLVWWQPEHPLAQTLALRFATSLRSAGVAALLAGEGTHGEVPPALVEACEVHGIPLLSVPAGTSFRAVTDRVYLRLWGGLRPADEPAAAVPEQARRELVELMYAGAPPDVVLERAVSRLGCGPCSLITASGRTVATSGGAPDPAPDPATVRAALPVGEGGDNPFDGWYLHPHGETAGQATVLHGLAEVLGTLWTRARGEAAERRRSAGRLAALLGADSPVHAAALLEALAACGLPTGRPLVPLTARIDGQDAPWAADALAEALRSAGGEFAVGTEPSGRAVAIAATADPAALTAVLREVWPRLQARLPDRHLLRAGVGPRVERPALDLAAGLRQARYALDAAAAGRRRATVGASGELDSLAALVRGIPPEVARAFRGRLLDPLVEHDRSTGGALLATLVSFLDHDCSWARTAEALHVHVNTVHYRIRRIEELTVRDLARLDDRLDLRAALLCGAP</sequence>
<keyword evidence="4" id="KW-1185">Reference proteome</keyword>
<organism evidence="3 4">
    <name type="scientific">Kitasatospora viridis</name>
    <dbReference type="NCBI Taxonomy" id="281105"/>
    <lineage>
        <taxon>Bacteria</taxon>
        <taxon>Bacillati</taxon>
        <taxon>Actinomycetota</taxon>
        <taxon>Actinomycetes</taxon>
        <taxon>Kitasatosporales</taxon>
        <taxon>Streptomycetaceae</taxon>
        <taxon>Kitasatospora</taxon>
    </lineage>
</organism>
<reference evidence="3 4" key="1">
    <citation type="submission" date="2019-06" db="EMBL/GenBank/DDBJ databases">
        <title>Sequencing the genomes of 1000 actinobacteria strains.</title>
        <authorList>
            <person name="Klenk H.-P."/>
        </authorList>
    </citation>
    <scope>NUCLEOTIDE SEQUENCE [LARGE SCALE GENOMIC DNA]</scope>
    <source>
        <strain evidence="3 4">DSM 44826</strain>
    </source>
</reference>
<name>A0A561UG37_9ACTN</name>
<gene>
    <name evidence="3" type="ORF">FHX73_112127</name>
</gene>
<dbReference type="InterPro" id="IPR051448">
    <property type="entry name" value="CdaR-like_regulators"/>
</dbReference>
<feature type="domain" description="Purine catabolism PurC-like" evidence="1">
    <location>
        <begin position="5"/>
        <end position="124"/>
    </location>
</feature>
<evidence type="ECO:0000259" key="1">
    <source>
        <dbReference type="Pfam" id="PF07905"/>
    </source>
</evidence>
<dbReference type="PANTHER" id="PTHR33744:SF17">
    <property type="entry name" value="CONSERVED PROTEIN"/>
    <property type="match status" value="1"/>
</dbReference>
<dbReference type="RefSeq" id="WP_145904771.1">
    <property type="nucleotide sequence ID" value="NZ_BAAAMZ010000031.1"/>
</dbReference>
<keyword evidence="3" id="KW-0238">DNA-binding</keyword>
<accession>A0A561UG37</accession>
<dbReference type="Pfam" id="PF13556">
    <property type="entry name" value="HTH_30"/>
    <property type="match status" value="1"/>
</dbReference>
<dbReference type="Pfam" id="PF07905">
    <property type="entry name" value="PucR"/>
    <property type="match status" value="1"/>
</dbReference>